<accession>A0A183L3T5</accession>
<protein>
    <submittedName>
        <fullName evidence="2 4">Uncharacterized protein</fullName>
    </submittedName>
</protein>
<dbReference type="AlphaFoldDB" id="A0A183L3T5"/>
<reference evidence="2 3" key="2">
    <citation type="submission" date="2018-11" db="EMBL/GenBank/DDBJ databases">
        <authorList>
            <consortium name="Pathogen Informatics"/>
        </authorList>
    </citation>
    <scope>NUCLEOTIDE SEQUENCE [LARGE SCALE GENOMIC DNA]</scope>
    <source>
        <strain evidence="2">Dakar</strain>
        <strain evidence="3">Dakar, Senegal</strain>
    </source>
</reference>
<keyword evidence="3" id="KW-1185">Reference proteome</keyword>
<dbReference type="Proteomes" id="UP000279833">
    <property type="component" value="Unassembled WGS sequence"/>
</dbReference>
<organism evidence="4">
    <name type="scientific">Schistosoma curassoni</name>
    <dbReference type="NCBI Taxonomy" id="6186"/>
    <lineage>
        <taxon>Eukaryota</taxon>
        <taxon>Metazoa</taxon>
        <taxon>Spiralia</taxon>
        <taxon>Lophotrochozoa</taxon>
        <taxon>Platyhelminthes</taxon>
        <taxon>Trematoda</taxon>
        <taxon>Digenea</taxon>
        <taxon>Strigeidida</taxon>
        <taxon>Schistosomatoidea</taxon>
        <taxon>Schistosomatidae</taxon>
        <taxon>Schistosoma</taxon>
    </lineage>
</organism>
<sequence length="44" mass="5040">MNKEQSQVNPSIQLDESNKSEATSQQQKLQLPDELNFKGDQLHN</sequence>
<feature type="compositionally biased region" description="Polar residues" evidence="1">
    <location>
        <begin position="1"/>
        <end position="29"/>
    </location>
</feature>
<feature type="region of interest" description="Disordered" evidence="1">
    <location>
        <begin position="1"/>
        <end position="44"/>
    </location>
</feature>
<evidence type="ECO:0000256" key="1">
    <source>
        <dbReference type="SAM" id="MobiDB-lite"/>
    </source>
</evidence>
<gene>
    <name evidence="2" type="ORF">SCUD_LOCUS21993</name>
</gene>
<reference evidence="4" key="1">
    <citation type="submission" date="2016-06" db="UniProtKB">
        <authorList>
            <consortium name="WormBaseParasite"/>
        </authorList>
    </citation>
    <scope>IDENTIFICATION</scope>
</reference>
<name>A0A183L3T5_9TREM</name>
<evidence type="ECO:0000313" key="3">
    <source>
        <dbReference type="Proteomes" id="UP000279833"/>
    </source>
</evidence>
<dbReference type="EMBL" id="UZAK01048029">
    <property type="protein sequence ID" value="VDP77280.1"/>
    <property type="molecule type" value="Genomic_DNA"/>
</dbReference>
<evidence type="ECO:0000313" key="4">
    <source>
        <dbReference type="WBParaSite" id="SCUD_0002199601-mRNA-1"/>
    </source>
</evidence>
<feature type="compositionally biased region" description="Basic and acidic residues" evidence="1">
    <location>
        <begin position="35"/>
        <end position="44"/>
    </location>
</feature>
<evidence type="ECO:0000313" key="2">
    <source>
        <dbReference type="EMBL" id="VDP77280.1"/>
    </source>
</evidence>
<proteinExistence type="predicted"/>
<dbReference type="WBParaSite" id="SCUD_0002199601-mRNA-1">
    <property type="protein sequence ID" value="SCUD_0002199601-mRNA-1"/>
    <property type="gene ID" value="SCUD_0002199601"/>
</dbReference>